<organism evidence="1 2">
    <name type="scientific">Artomyces pyxidatus</name>
    <dbReference type="NCBI Taxonomy" id="48021"/>
    <lineage>
        <taxon>Eukaryota</taxon>
        <taxon>Fungi</taxon>
        <taxon>Dikarya</taxon>
        <taxon>Basidiomycota</taxon>
        <taxon>Agaricomycotina</taxon>
        <taxon>Agaricomycetes</taxon>
        <taxon>Russulales</taxon>
        <taxon>Auriscalpiaceae</taxon>
        <taxon>Artomyces</taxon>
    </lineage>
</organism>
<keyword evidence="2" id="KW-1185">Reference proteome</keyword>
<evidence type="ECO:0000313" key="1">
    <source>
        <dbReference type="EMBL" id="KAI0057088.1"/>
    </source>
</evidence>
<dbReference type="EMBL" id="MU277253">
    <property type="protein sequence ID" value="KAI0057088.1"/>
    <property type="molecule type" value="Genomic_DNA"/>
</dbReference>
<comment type="caution">
    <text evidence="1">The sequence shown here is derived from an EMBL/GenBank/DDBJ whole genome shotgun (WGS) entry which is preliminary data.</text>
</comment>
<reference evidence="1" key="1">
    <citation type="submission" date="2021-03" db="EMBL/GenBank/DDBJ databases">
        <authorList>
            <consortium name="DOE Joint Genome Institute"/>
            <person name="Ahrendt S."/>
            <person name="Looney B.P."/>
            <person name="Miyauchi S."/>
            <person name="Morin E."/>
            <person name="Drula E."/>
            <person name="Courty P.E."/>
            <person name="Chicoki N."/>
            <person name="Fauchery L."/>
            <person name="Kohler A."/>
            <person name="Kuo A."/>
            <person name="Labutti K."/>
            <person name="Pangilinan J."/>
            <person name="Lipzen A."/>
            <person name="Riley R."/>
            <person name="Andreopoulos W."/>
            <person name="He G."/>
            <person name="Johnson J."/>
            <person name="Barry K.W."/>
            <person name="Grigoriev I.V."/>
            <person name="Nagy L."/>
            <person name="Hibbett D."/>
            <person name="Henrissat B."/>
            <person name="Matheny P.B."/>
            <person name="Labbe J."/>
            <person name="Martin F."/>
        </authorList>
    </citation>
    <scope>NUCLEOTIDE SEQUENCE</scope>
    <source>
        <strain evidence="1">HHB10654</strain>
    </source>
</reference>
<evidence type="ECO:0000313" key="2">
    <source>
        <dbReference type="Proteomes" id="UP000814140"/>
    </source>
</evidence>
<protein>
    <submittedName>
        <fullName evidence="1">Uncharacterized protein</fullName>
    </submittedName>
</protein>
<proteinExistence type="predicted"/>
<reference evidence="1" key="2">
    <citation type="journal article" date="2022" name="New Phytol.">
        <title>Evolutionary transition to the ectomycorrhizal habit in the genomes of a hyperdiverse lineage of mushroom-forming fungi.</title>
        <authorList>
            <person name="Looney B."/>
            <person name="Miyauchi S."/>
            <person name="Morin E."/>
            <person name="Drula E."/>
            <person name="Courty P.E."/>
            <person name="Kohler A."/>
            <person name="Kuo A."/>
            <person name="LaButti K."/>
            <person name="Pangilinan J."/>
            <person name="Lipzen A."/>
            <person name="Riley R."/>
            <person name="Andreopoulos W."/>
            <person name="He G."/>
            <person name="Johnson J."/>
            <person name="Nolan M."/>
            <person name="Tritt A."/>
            <person name="Barry K.W."/>
            <person name="Grigoriev I.V."/>
            <person name="Nagy L.G."/>
            <person name="Hibbett D."/>
            <person name="Henrissat B."/>
            <person name="Matheny P.B."/>
            <person name="Labbe J."/>
            <person name="Martin F.M."/>
        </authorList>
    </citation>
    <scope>NUCLEOTIDE SEQUENCE</scope>
    <source>
        <strain evidence="1">HHB10654</strain>
    </source>
</reference>
<sequence>MRNTFQSRERRRGEGCSADGIHGAAEWQTRSGGNLLFATGTRGTASFSRARRISLSSASRKTAVPSRRVFARVRHRHSLSFINPPRTSAHPVVPCVKEISVSMPRLSPLRKVQLTASVSSNDEAATKHHRSQARFSTACGARYNAPPSMSHYWQLGARPAHNSLPGHRGHLAHSPVLPSVATFSSGRDLSHTTMISISGRCAGTDAAM</sequence>
<gene>
    <name evidence="1" type="ORF">BV25DRAFT_1469910</name>
</gene>
<dbReference type="Proteomes" id="UP000814140">
    <property type="component" value="Unassembled WGS sequence"/>
</dbReference>
<accession>A0ACB8SKV0</accession>
<name>A0ACB8SKV0_9AGAM</name>